<accession>A0A5P1FHY7</accession>
<reference evidence="3" key="1">
    <citation type="journal article" date="2017" name="Nat. Commun.">
        <title>The asparagus genome sheds light on the origin and evolution of a young Y chromosome.</title>
        <authorList>
            <person name="Harkess A."/>
            <person name="Zhou J."/>
            <person name="Xu C."/>
            <person name="Bowers J.E."/>
            <person name="Van der Hulst R."/>
            <person name="Ayyampalayam S."/>
            <person name="Mercati F."/>
            <person name="Riccardi P."/>
            <person name="McKain M.R."/>
            <person name="Kakrana A."/>
            <person name="Tang H."/>
            <person name="Ray J."/>
            <person name="Groenendijk J."/>
            <person name="Arikit S."/>
            <person name="Mathioni S.M."/>
            <person name="Nakano M."/>
            <person name="Shan H."/>
            <person name="Telgmann-Rauber A."/>
            <person name="Kanno A."/>
            <person name="Yue Z."/>
            <person name="Chen H."/>
            <person name="Li W."/>
            <person name="Chen Y."/>
            <person name="Xu X."/>
            <person name="Zhang Y."/>
            <person name="Luo S."/>
            <person name="Chen H."/>
            <person name="Gao J."/>
            <person name="Mao Z."/>
            <person name="Pires J.C."/>
            <person name="Luo M."/>
            <person name="Kudrna D."/>
            <person name="Wing R.A."/>
            <person name="Meyers B.C."/>
            <person name="Yi K."/>
            <person name="Kong H."/>
            <person name="Lavrijsen P."/>
            <person name="Sunseri F."/>
            <person name="Falavigna A."/>
            <person name="Ye Y."/>
            <person name="Leebens-Mack J.H."/>
            <person name="Chen G."/>
        </authorList>
    </citation>
    <scope>NUCLEOTIDE SEQUENCE [LARGE SCALE GENOMIC DNA]</scope>
    <source>
        <strain evidence="3">cv. DH0086</strain>
    </source>
</reference>
<organism evidence="2 3">
    <name type="scientific">Asparagus officinalis</name>
    <name type="common">Garden asparagus</name>
    <dbReference type="NCBI Taxonomy" id="4686"/>
    <lineage>
        <taxon>Eukaryota</taxon>
        <taxon>Viridiplantae</taxon>
        <taxon>Streptophyta</taxon>
        <taxon>Embryophyta</taxon>
        <taxon>Tracheophyta</taxon>
        <taxon>Spermatophyta</taxon>
        <taxon>Magnoliopsida</taxon>
        <taxon>Liliopsida</taxon>
        <taxon>Asparagales</taxon>
        <taxon>Asparagaceae</taxon>
        <taxon>Asparagoideae</taxon>
        <taxon>Asparagus</taxon>
    </lineage>
</organism>
<dbReference type="Proteomes" id="UP000243459">
    <property type="component" value="Chromosome 2"/>
</dbReference>
<evidence type="ECO:0000313" key="3">
    <source>
        <dbReference type="Proteomes" id="UP000243459"/>
    </source>
</evidence>
<proteinExistence type="predicted"/>
<dbReference type="AlphaFoldDB" id="A0A5P1FHY7"/>
<sequence>MHTIVVQLSMWRCSDELRIRTEELHQNSKNYLEHDGPITGAMEAWADKGGFCFLLLLQLSSLLLNRIRAIIELLIENHLVSVPIGVPLRDRSLRNGVGALTRTRVPETSGNADKEYLGIVIGRDGGELGSRRKSARFWSLSLVCLFSADCAIVLSFPITTFAEIIQKKYHIGTKTSAYLVGLMSSMLSFLYEIFDEESTAVILIDSIAVAVVTCFIFILMIYGRDCFV</sequence>
<feature type="transmembrane region" description="Helical" evidence="1">
    <location>
        <begin position="200"/>
        <end position="222"/>
    </location>
</feature>
<feature type="transmembrane region" description="Helical" evidence="1">
    <location>
        <begin position="177"/>
        <end position="194"/>
    </location>
</feature>
<dbReference type="Gramene" id="ONK77333">
    <property type="protein sequence ID" value="ONK77333"/>
    <property type="gene ID" value="A4U43_C02F5450"/>
</dbReference>
<dbReference type="EMBL" id="CM007382">
    <property type="protein sequence ID" value="ONK77333.1"/>
    <property type="molecule type" value="Genomic_DNA"/>
</dbReference>
<evidence type="ECO:0000313" key="2">
    <source>
        <dbReference type="EMBL" id="ONK77333.1"/>
    </source>
</evidence>
<keyword evidence="1" id="KW-1133">Transmembrane helix</keyword>
<keyword evidence="3" id="KW-1185">Reference proteome</keyword>
<name>A0A5P1FHY7_ASPOF</name>
<keyword evidence="1" id="KW-0472">Membrane</keyword>
<evidence type="ECO:0000256" key="1">
    <source>
        <dbReference type="SAM" id="Phobius"/>
    </source>
</evidence>
<protein>
    <submittedName>
        <fullName evidence="2">Uncharacterized protein</fullName>
    </submittedName>
</protein>
<feature type="transmembrane region" description="Helical" evidence="1">
    <location>
        <begin position="137"/>
        <end position="165"/>
    </location>
</feature>
<keyword evidence="1" id="KW-0812">Transmembrane</keyword>
<gene>
    <name evidence="2" type="ORF">A4U43_C02F5450</name>
</gene>